<dbReference type="AlphaFoldDB" id="A0A940P6M4"/>
<dbReference type="RefSeq" id="WP_209529519.1">
    <property type="nucleotide sequence ID" value="NZ_JAEEGA010000010.1"/>
</dbReference>
<dbReference type="Proteomes" id="UP000674938">
    <property type="component" value="Unassembled WGS sequence"/>
</dbReference>
<comment type="caution">
    <text evidence="1">The sequence shown here is derived from an EMBL/GenBank/DDBJ whole genome shotgun (WGS) entry which is preliminary data.</text>
</comment>
<dbReference type="EMBL" id="JAEEGA010000010">
    <property type="protein sequence ID" value="MBP1042382.1"/>
    <property type="molecule type" value="Genomic_DNA"/>
</dbReference>
<name>A0A940P6M4_9ENTE</name>
<evidence type="ECO:0000313" key="1">
    <source>
        <dbReference type="EMBL" id="MBP1042382.1"/>
    </source>
</evidence>
<accession>A0A940P6M4</accession>
<gene>
    <name evidence="1" type="ORF">I6N95_15285</name>
</gene>
<organism evidence="1 2">
    <name type="scientific">Vagococcus allomyrinae</name>
    <dbReference type="NCBI Taxonomy" id="2794353"/>
    <lineage>
        <taxon>Bacteria</taxon>
        <taxon>Bacillati</taxon>
        <taxon>Bacillota</taxon>
        <taxon>Bacilli</taxon>
        <taxon>Lactobacillales</taxon>
        <taxon>Enterococcaceae</taxon>
        <taxon>Vagococcus</taxon>
    </lineage>
</organism>
<sequence length="385" mass="45574">MDVRDNDIKFNTKRILKGFFANEHQLDKASVDPLSIRAASFISNYEEAGDVDFKNDLLEVIKIYRQGLDTYGPNILTFIIEQDKDITNENNLWQKKHDQISKLYDNSDPYDTFETALNLIGDMTEGMIKYHFRELYKIIYYLENGYKLETGKLKKIKLGVMNDYLLKKCNLNMSHLFRTELPVRYKISNWRNLAQHKNYVIDGLKAELRFETGRKYISHELSTDEMLRYYAEITRIANLLQLARELFIADFTGEITELSKIEMMKLKESIPAIKSELLIADFEITLSLMNLRLESYDESKELIVVYIDETEEESKYLSNYTYLPFILYKVWKIFRKSQVKVEYRDYKSEPYSLLKMNGMTCQKVENEGDLRLLYEEISIFTCEND</sequence>
<proteinExistence type="predicted"/>
<keyword evidence="2" id="KW-1185">Reference proteome</keyword>
<evidence type="ECO:0000313" key="2">
    <source>
        <dbReference type="Proteomes" id="UP000674938"/>
    </source>
</evidence>
<reference evidence="1" key="1">
    <citation type="submission" date="2020-12" db="EMBL/GenBank/DDBJ databases">
        <title>Vagococcus allomyrinae sp. nov. and Enterococcus lavae sp. nov., isolated from the larvae of Allomyrina dichotoma.</title>
        <authorList>
            <person name="Lee S.D."/>
        </authorList>
    </citation>
    <scope>NUCLEOTIDE SEQUENCE</scope>
    <source>
        <strain evidence="1">BWB3-3</strain>
    </source>
</reference>
<protein>
    <submittedName>
        <fullName evidence="1">Uncharacterized protein</fullName>
    </submittedName>
</protein>